<dbReference type="Pfam" id="PF05198">
    <property type="entry name" value="IF3_N"/>
    <property type="match status" value="1"/>
</dbReference>
<dbReference type="InterPro" id="IPR036787">
    <property type="entry name" value="T_IF-3_N_sf"/>
</dbReference>
<reference evidence="7" key="1">
    <citation type="journal article" date="2020" name="mSystems">
        <title>Genome- and Community-Level Interaction Insights into Carbon Utilization and Element Cycling Functions of Hydrothermarchaeota in Hydrothermal Sediment.</title>
        <authorList>
            <person name="Zhou Z."/>
            <person name="Liu Y."/>
            <person name="Xu W."/>
            <person name="Pan J."/>
            <person name="Luo Z.H."/>
            <person name="Li M."/>
        </authorList>
    </citation>
    <scope>NUCLEOTIDE SEQUENCE [LARGE SCALE GENOMIC DNA]</scope>
    <source>
        <strain evidence="7">SpSt-697</strain>
    </source>
</reference>
<dbReference type="SUPFAM" id="SSF54364">
    <property type="entry name" value="Translation initiation factor IF3, N-terminal domain"/>
    <property type="match status" value="1"/>
</dbReference>
<name>A0A7V3ZV26_UNCW3</name>
<dbReference type="PANTHER" id="PTHR10938">
    <property type="entry name" value="TRANSLATION INITIATION FACTOR IF-3"/>
    <property type="match status" value="1"/>
</dbReference>
<dbReference type="SUPFAM" id="SSF55200">
    <property type="entry name" value="Translation initiation factor IF3, C-terminal domain"/>
    <property type="match status" value="1"/>
</dbReference>
<evidence type="ECO:0000313" key="7">
    <source>
        <dbReference type="EMBL" id="HGK63608.1"/>
    </source>
</evidence>
<dbReference type="Pfam" id="PF00707">
    <property type="entry name" value="IF3_C"/>
    <property type="match status" value="1"/>
</dbReference>
<dbReference type="InterPro" id="IPR001288">
    <property type="entry name" value="Translation_initiation_fac_3"/>
</dbReference>
<dbReference type="InterPro" id="IPR019814">
    <property type="entry name" value="Translation_initiation_fac_3_N"/>
</dbReference>
<evidence type="ECO:0000256" key="2">
    <source>
        <dbReference type="ARBA" id="ARBA00022540"/>
    </source>
</evidence>
<sequence length="174" mass="20255">MVRVIDETKKNLGIMPTKEALRLAREKNLDLVEVVPYASPPVCYIVDYGRFKYEQQQKEKELKKKQQTSVLKEIRLSPKINEHDYQTKLNQIKEFLAAKQRVRVTLIMRGREAIHKELALNLMERIIKDIEDFGYLEGKPKFLGESSNAIQLTFLPGKKTVKKEEENKNGVKNP</sequence>
<feature type="domain" description="Translation initiation factor 3 N-terminal" evidence="6">
    <location>
        <begin position="2"/>
        <end position="61"/>
    </location>
</feature>
<dbReference type="GO" id="GO:0032790">
    <property type="term" value="P:ribosome disassembly"/>
    <property type="evidence" value="ECO:0007669"/>
    <property type="project" value="TreeGrafter"/>
</dbReference>
<evidence type="ECO:0000259" key="6">
    <source>
        <dbReference type="Pfam" id="PF05198"/>
    </source>
</evidence>
<dbReference type="Gene3D" id="3.30.110.10">
    <property type="entry name" value="Translation initiation factor 3 (IF-3), C-terminal domain"/>
    <property type="match status" value="1"/>
</dbReference>
<dbReference type="NCBIfam" id="TIGR00168">
    <property type="entry name" value="infC"/>
    <property type="match status" value="1"/>
</dbReference>
<organism evidence="7">
    <name type="scientific">candidate division WOR-3 bacterium</name>
    <dbReference type="NCBI Taxonomy" id="2052148"/>
    <lineage>
        <taxon>Bacteria</taxon>
        <taxon>Bacteria division WOR-3</taxon>
    </lineage>
</organism>
<dbReference type="GO" id="GO:0005829">
    <property type="term" value="C:cytosol"/>
    <property type="evidence" value="ECO:0007669"/>
    <property type="project" value="TreeGrafter"/>
</dbReference>
<dbReference type="GO" id="GO:0003743">
    <property type="term" value="F:translation initiation factor activity"/>
    <property type="evidence" value="ECO:0007669"/>
    <property type="project" value="UniProtKB-UniRule"/>
</dbReference>
<evidence type="ECO:0000256" key="4">
    <source>
        <dbReference type="NCBIfam" id="TIGR00168"/>
    </source>
</evidence>
<dbReference type="Gene3D" id="3.10.20.80">
    <property type="entry name" value="Translation initiation factor 3 (IF-3), N-terminal domain"/>
    <property type="match status" value="1"/>
</dbReference>
<protein>
    <recommendedName>
        <fullName evidence="4">Translation initiation factor IF-3</fullName>
    </recommendedName>
</protein>
<feature type="domain" description="Translation initiation factor 3 C-terminal" evidence="5">
    <location>
        <begin position="71"/>
        <end position="147"/>
    </location>
</feature>
<comment type="caution">
    <text evidence="7">The sequence shown here is derived from an EMBL/GenBank/DDBJ whole genome shotgun (WGS) entry which is preliminary data.</text>
</comment>
<dbReference type="EMBL" id="DTDR01000087">
    <property type="protein sequence ID" value="HGK63608.1"/>
    <property type="molecule type" value="Genomic_DNA"/>
</dbReference>
<dbReference type="GO" id="GO:0043022">
    <property type="term" value="F:ribosome binding"/>
    <property type="evidence" value="ECO:0007669"/>
    <property type="project" value="TreeGrafter"/>
</dbReference>
<dbReference type="GO" id="GO:0016020">
    <property type="term" value="C:membrane"/>
    <property type="evidence" value="ECO:0007669"/>
    <property type="project" value="TreeGrafter"/>
</dbReference>
<evidence type="ECO:0000256" key="3">
    <source>
        <dbReference type="ARBA" id="ARBA00022917"/>
    </source>
</evidence>
<accession>A0A7V3ZV26</accession>
<keyword evidence="3" id="KW-0648">Protein biosynthesis</keyword>
<evidence type="ECO:0000256" key="1">
    <source>
        <dbReference type="ARBA" id="ARBA00005439"/>
    </source>
</evidence>
<gene>
    <name evidence="7" type="ORF">ENU74_03335</name>
</gene>
<comment type="similarity">
    <text evidence="1">Belongs to the IF-3 family.</text>
</comment>
<dbReference type="PANTHER" id="PTHR10938:SF0">
    <property type="entry name" value="TRANSLATION INITIATION FACTOR IF-3, MITOCHONDRIAL"/>
    <property type="match status" value="1"/>
</dbReference>
<dbReference type="AlphaFoldDB" id="A0A7V3ZV26"/>
<evidence type="ECO:0000259" key="5">
    <source>
        <dbReference type="Pfam" id="PF00707"/>
    </source>
</evidence>
<keyword evidence="2 7" id="KW-0396">Initiation factor</keyword>
<proteinExistence type="inferred from homology"/>
<dbReference type="InterPro" id="IPR019815">
    <property type="entry name" value="Translation_initiation_fac_3_C"/>
</dbReference>
<dbReference type="InterPro" id="IPR036788">
    <property type="entry name" value="T_IF-3_C_sf"/>
</dbReference>